<sequence>MGARLEELVRAHGRVLDRRGGAVQDGRGGAVPGGCKGQPVTLGHVLVLDLFGKESPNPEGIARLKIMSMIINETLRLYSPTANITRNTKGEVRLGTFTLPANVKVLIPPLALPHDPEIWGQDAHLFKPERFAEGMAKATNNNAAAFSFIRFWTSIFCWLKLCKP</sequence>
<protein>
    <submittedName>
        <fullName evidence="11">Uncharacterized protein</fullName>
    </submittedName>
</protein>
<evidence type="ECO:0000256" key="10">
    <source>
        <dbReference type="ARBA" id="ARBA00023136"/>
    </source>
</evidence>
<comment type="caution">
    <text evidence="11">The sequence shown here is derived from an EMBL/GenBank/DDBJ whole genome shotgun (WGS) entry which is preliminary data.</text>
</comment>
<evidence type="ECO:0000256" key="7">
    <source>
        <dbReference type="ARBA" id="ARBA00023002"/>
    </source>
</evidence>
<evidence type="ECO:0000256" key="5">
    <source>
        <dbReference type="ARBA" id="ARBA00022723"/>
    </source>
</evidence>
<evidence type="ECO:0000256" key="9">
    <source>
        <dbReference type="ARBA" id="ARBA00023033"/>
    </source>
</evidence>
<comment type="similarity">
    <text evidence="2">Belongs to the cytochrome P450 family.</text>
</comment>
<reference evidence="11" key="1">
    <citation type="submission" date="2022-12" db="EMBL/GenBank/DDBJ databases">
        <title>Draft genome assemblies for two species of Escallonia (Escalloniales).</title>
        <authorList>
            <person name="Chanderbali A."/>
            <person name="Dervinis C."/>
            <person name="Anghel I."/>
            <person name="Soltis D."/>
            <person name="Soltis P."/>
            <person name="Zapata F."/>
        </authorList>
    </citation>
    <scope>NUCLEOTIDE SEQUENCE</scope>
    <source>
        <strain evidence="11">UCBG92.1500</strain>
        <tissue evidence="11">Leaf</tissue>
    </source>
</reference>
<dbReference type="EMBL" id="JAVXUO010001293">
    <property type="protein sequence ID" value="KAK2983902.1"/>
    <property type="molecule type" value="Genomic_DNA"/>
</dbReference>
<evidence type="ECO:0000256" key="3">
    <source>
        <dbReference type="ARBA" id="ARBA00022617"/>
    </source>
</evidence>
<dbReference type="GO" id="GO:0004497">
    <property type="term" value="F:monooxygenase activity"/>
    <property type="evidence" value="ECO:0007669"/>
    <property type="project" value="UniProtKB-KW"/>
</dbReference>
<keyword evidence="10" id="KW-0472">Membrane</keyword>
<dbReference type="InterPro" id="IPR036396">
    <property type="entry name" value="Cyt_P450_sf"/>
</dbReference>
<keyword evidence="12" id="KW-1185">Reference proteome</keyword>
<keyword evidence="7" id="KW-0560">Oxidoreductase</keyword>
<dbReference type="GO" id="GO:0020037">
    <property type="term" value="F:heme binding"/>
    <property type="evidence" value="ECO:0007669"/>
    <property type="project" value="InterPro"/>
</dbReference>
<dbReference type="GO" id="GO:0005506">
    <property type="term" value="F:iron ion binding"/>
    <property type="evidence" value="ECO:0007669"/>
    <property type="project" value="InterPro"/>
</dbReference>
<dbReference type="PANTHER" id="PTHR24282">
    <property type="entry name" value="CYTOCHROME P450 FAMILY MEMBER"/>
    <property type="match status" value="1"/>
</dbReference>
<dbReference type="Proteomes" id="UP001187471">
    <property type="component" value="Unassembled WGS sequence"/>
</dbReference>
<gene>
    <name evidence="11" type="ORF">RJ640_008061</name>
</gene>
<keyword evidence="5" id="KW-0479">Metal-binding</keyword>
<keyword evidence="3" id="KW-0349">Heme</keyword>
<evidence type="ECO:0000256" key="4">
    <source>
        <dbReference type="ARBA" id="ARBA00022692"/>
    </source>
</evidence>
<keyword evidence="8" id="KW-0408">Iron</keyword>
<dbReference type="SUPFAM" id="SSF48264">
    <property type="entry name" value="Cytochrome P450"/>
    <property type="match status" value="1"/>
</dbReference>
<dbReference type="AlphaFoldDB" id="A0AA88R850"/>
<comment type="subcellular location">
    <subcellularLocation>
        <location evidence="1">Membrane</location>
    </subcellularLocation>
</comment>
<proteinExistence type="inferred from homology"/>
<keyword evidence="6" id="KW-1133">Transmembrane helix</keyword>
<dbReference type="PANTHER" id="PTHR24282:SF270">
    <property type="entry name" value="CYTOCHROME P450 CYP749A22-LIKE"/>
    <property type="match status" value="1"/>
</dbReference>
<accession>A0AA88R850</accession>
<dbReference type="Gene3D" id="1.10.630.10">
    <property type="entry name" value="Cytochrome P450"/>
    <property type="match status" value="1"/>
</dbReference>
<dbReference type="InterPro" id="IPR050665">
    <property type="entry name" value="Cytochrome_P450_Monooxygen"/>
</dbReference>
<evidence type="ECO:0000313" key="11">
    <source>
        <dbReference type="EMBL" id="KAK2983902.1"/>
    </source>
</evidence>
<dbReference type="GO" id="GO:0016020">
    <property type="term" value="C:membrane"/>
    <property type="evidence" value="ECO:0007669"/>
    <property type="project" value="UniProtKB-SubCell"/>
</dbReference>
<dbReference type="GO" id="GO:0016705">
    <property type="term" value="F:oxidoreductase activity, acting on paired donors, with incorporation or reduction of molecular oxygen"/>
    <property type="evidence" value="ECO:0007669"/>
    <property type="project" value="InterPro"/>
</dbReference>
<evidence type="ECO:0000256" key="6">
    <source>
        <dbReference type="ARBA" id="ARBA00022989"/>
    </source>
</evidence>
<keyword evidence="4" id="KW-0812">Transmembrane</keyword>
<name>A0AA88R850_9ASTE</name>
<evidence type="ECO:0000256" key="8">
    <source>
        <dbReference type="ARBA" id="ARBA00023004"/>
    </source>
</evidence>
<keyword evidence="9" id="KW-0503">Monooxygenase</keyword>
<organism evidence="11 12">
    <name type="scientific">Escallonia rubra</name>
    <dbReference type="NCBI Taxonomy" id="112253"/>
    <lineage>
        <taxon>Eukaryota</taxon>
        <taxon>Viridiplantae</taxon>
        <taxon>Streptophyta</taxon>
        <taxon>Embryophyta</taxon>
        <taxon>Tracheophyta</taxon>
        <taxon>Spermatophyta</taxon>
        <taxon>Magnoliopsida</taxon>
        <taxon>eudicotyledons</taxon>
        <taxon>Gunneridae</taxon>
        <taxon>Pentapetalae</taxon>
        <taxon>asterids</taxon>
        <taxon>campanulids</taxon>
        <taxon>Escalloniales</taxon>
        <taxon>Escalloniaceae</taxon>
        <taxon>Escallonia</taxon>
    </lineage>
</organism>
<evidence type="ECO:0000313" key="12">
    <source>
        <dbReference type="Proteomes" id="UP001187471"/>
    </source>
</evidence>
<dbReference type="InterPro" id="IPR001128">
    <property type="entry name" value="Cyt_P450"/>
</dbReference>
<evidence type="ECO:0000256" key="1">
    <source>
        <dbReference type="ARBA" id="ARBA00004370"/>
    </source>
</evidence>
<evidence type="ECO:0000256" key="2">
    <source>
        <dbReference type="ARBA" id="ARBA00010617"/>
    </source>
</evidence>
<dbReference type="Pfam" id="PF00067">
    <property type="entry name" value="p450"/>
    <property type="match status" value="1"/>
</dbReference>